<organism evidence="1 2">
    <name type="scientific">Aquimarina mytili</name>
    <dbReference type="NCBI Taxonomy" id="874423"/>
    <lineage>
        <taxon>Bacteria</taxon>
        <taxon>Pseudomonadati</taxon>
        <taxon>Bacteroidota</taxon>
        <taxon>Flavobacteriia</taxon>
        <taxon>Flavobacteriales</taxon>
        <taxon>Flavobacteriaceae</taxon>
        <taxon>Aquimarina</taxon>
    </lineage>
</organism>
<gene>
    <name evidence="1" type="ORF">JJQ60_05735</name>
</gene>
<dbReference type="Proteomes" id="UP000651057">
    <property type="component" value="Unassembled WGS sequence"/>
</dbReference>
<protein>
    <submittedName>
        <fullName evidence="1">Uncharacterized protein</fullName>
    </submittedName>
</protein>
<name>A0A937DAR3_9FLAO</name>
<dbReference type="AlphaFoldDB" id="A0A937DAR3"/>
<sequence>MQCKTHNSQQNLLITEENWRSEIIDFPLEFAPSLEYFGTEHIRFAPGWGKKNAADYFSYAFLWILDQDPELSSKKLESDMETYFDGLIKVISKEELKSNIDITKSKAFFEKVNDSVYAGKILTYDPFTTRKDVNLNIIVTYRYCTLEKKHLALFNISPQAPEHQIWKKMKKIAIDLTCE</sequence>
<reference evidence="1" key="1">
    <citation type="submission" date="2021-01" db="EMBL/GenBank/DDBJ databases">
        <authorList>
            <person name="Zhong Y.L."/>
        </authorList>
    </citation>
    <scope>NUCLEOTIDE SEQUENCE</scope>
    <source>
        <strain evidence="1">KCTC 23302</strain>
    </source>
</reference>
<evidence type="ECO:0000313" key="2">
    <source>
        <dbReference type="Proteomes" id="UP000651057"/>
    </source>
</evidence>
<comment type="caution">
    <text evidence="1">The sequence shown here is derived from an EMBL/GenBank/DDBJ whole genome shotgun (WGS) entry which is preliminary data.</text>
</comment>
<dbReference type="EMBL" id="JAERQJ010000002">
    <property type="protein sequence ID" value="MBL0683006.1"/>
    <property type="molecule type" value="Genomic_DNA"/>
</dbReference>
<keyword evidence="2" id="KW-1185">Reference proteome</keyword>
<accession>A0A937DAR3</accession>
<dbReference type="RefSeq" id="WP_344779211.1">
    <property type="nucleotide sequence ID" value="NZ_BAABAX010000023.1"/>
</dbReference>
<evidence type="ECO:0000313" key="1">
    <source>
        <dbReference type="EMBL" id="MBL0683006.1"/>
    </source>
</evidence>
<proteinExistence type="predicted"/>